<dbReference type="Gene3D" id="1.10.10.1320">
    <property type="entry name" value="Anti-sigma factor, zinc-finger domain"/>
    <property type="match status" value="1"/>
</dbReference>
<evidence type="ECO:0000313" key="2">
    <source>
        <dbReference type="EMBL" id="KKN38523.1"/>
    </source>
</evidence>
<proteinExistence type="predicted"/>
<feature type="transmembrane region" description="Helical" evidence="1">
    <location>
        <begin position="80"/>
        <end position="100"/>
    </location>
</feature>
<keyword evidence="1" id="KW-0812">Transmembrane</keyword>
<sequence>MTSAPKDIREEDLVAYVDDALPPDRRKQVEAYLNDTPEAARRVEADMAIARDLRHAFAGLVADHPMATLPVAERRRHMPLAWVASVAMALMIGGTAGWVLRPDTAPQPMSGLVAEAFAAHRTFVVEVAHPVEVGAENKGHLATWLTNRLDRPFAIPDLRVVGLSLVGGRLLPSPTEPAAQLMYEDGNGQRLTLYLRRGSEGDPSFRFAETATEQAFYWSDTEFAYALTGALPRARLLEIAHLLQAQFEDPGAPT</sequence>
<dbReference type="EMBL" id="LAZR01001822">
    <property type="protein sequence ID" value="KKN38523.1"/>
    <property type="molecule type" value="Genomic_DNA"/>
</dbReference>
<keyword evidence="1" id="KW-0472">Membrane</keyword>
<protein>
    <recommendedName>
        <fullName evidence="3">Zinc-finger domain-containing protein</fullName>
    </recommendedName>
</protein>
<comment type="caution">
    <text evidence="2">The sequence shown here is derived from an EMBL/GenBank/DDBJ whole genome shotgun (WGS) entry which is preliminary data.</text>
</comment>
<gene>
    <name evidence="2" type="ORF">LCGC14_0752580</name>
</gene>
<accession>A0A0F9TAK5</accession>
<dbReference type="AlphaFoldDB" id="A0A0F9TAK5"/>
<reference evidence="2" key="1">
    <citation type="journal article" date="2015" name="Nature">
        <title>Complex archaea that bridge the gap between prokaryotes and eukaryotes.</title>
        <authorList>
            <person name="Spang A."/>
            <person name="Saw J.H."/>
            <person name="Jorgensen S.L."/>
            <person name="Zaremba-Niedzwiedzka K."/>
            <person name="Martijn J."/>
            <person name="Lind A.E."/>
            <person name="van Eijk R."/>
            <person name="Schleper C."/>
            <person name="Guy L."/>
            <person name="Ettema T.J."/>
        </authorList>
    </citation>
    <scope>NUCLEOTIDE SEQUENCE</scope>
</reference>
<organism evidence="2">
    <name type="scientific">marine sediment metagenome</name>
    <dbReference type="NCBI Taxonomy" id="412755"/>
    <lineage>
        <taxon>unclassified sequences</taxon>
        <taxon>metagenomes</taxon>
        <taxon>ecological metagenomes</taxon>
    </lineage>
</organism>
<name>A0A0F9TAK5_9ZZZZ</name>
<dbReference type="InterPro" id="IPR041916">
    <property type="entry name" value="Anti_sigma_zinc_sf"/>
</dbReference>
<evidence type="ECO:0008006" key="3">
    <source>
        <dbReference type="Google" id="ProtNLM"/>
    </source>
</evidence>
<evidence type="ECO:0000256" key="1">
    <source>
        <dbReference type="SAM" id="Phobius"/>
    </source>
</evidence>
<keyword evidence="1" id="KW-1133">Transmembrane helix</keyword>